<proteinExistence type="predicted"/>
<evidence type="ECO:0000313" key="2">
    <source>
        <dbReference type="EMBL" id="SEO15584.1"/>
    </source>
</evidence>
<accession>A0A1H8ME72</accession>
<evidence type="ECO:0000313" key="3">
    <source>
        <dbReference type="Proteomes" id="UP000181951"/>
    </source>
</evidence>
<dbReference type="STRING" id="310780.SAMN05216267_1018165"/>
<feature type="region of interest" description="Disordered" evidence="1">
    <location>
        <begin position="31"/>
        <end position="67"/>
    </location>
</feature>
<dbReference type="OrthoDB" id="5242394at2"/>
<dbReference type="InterPro" id="IPR005490">
    <property type="entry name" value="LD_TPept_cat_dom"/>
</dbReference>
<feature type="compositionally biased region" description="Pro residues" evidence="1">
    <location>
        <begin position="34"/>
        <end position="44"/>
    </location>
</feature>
<dbReference type="AlphaFoldDB" id="A0A1H8ME72"/>
<organism evidence="2 3">
    <name type="scientific">Actinacidiphila rubida</name>
    <dbReference type="NCBI Taxonomy" id="310780"/>
    <lineage>
        <taxon>Bacteria</taxon>
        <taxon>Bacillati</taxon>
        <taxon>Actinomycetota</taxon>
        <taxon>Actinomycetes</taxon>
        <taxon>Kitasatosporales</taxon>
        <taxon>Streptomycetaceae</taxon>
        <taxon>Actinacidiphila</taxon>
    </lineage>
</organism>
<protein>
    <recommendedName>
        <fullName evidence="4">L,D-transpeptidase</fullName>
    </recommendedName>
</protein>
<sequence length="182" mass="19008">MSRGIPSWVTVSGLTAGAMVVVSVLAFQASGSPPADPTAAPTPHPTVSKPHAVPTTPPPVPTGGDTGKRVVYSLSQNRVWVVTKTGAVSTFQVQAGTVPATPGVYYVSKREASAVGTDGKQVEHLVFFEYTAESWVAFSAPVDDKVTAPDPGLRTGAIRVHRADALKIWNNTVKGSTVVVFK</sequence>
<dbReference type="Proteomes" id="UP000181951">
    <property type="component" value="Unassembled WGS sequence"/>
</dbReference>
<dbReference type="GO" id="GO:0016740">
    <property type="term" value="F:transferase activity"/>
    <property type="evidence" value="ECO:0007669"/>
    <property type="project" value="InterPro"/>
</dbReference>
<evidence type="ECO:0008006" key="4">
    <source>
        <dbReference type="Google" id="ProtNLM"/>
    </source>
</evidence>
<dbReference type="RefSeq" id="WP_069462965.1">
    <property type="nucleotide sequence ID" value="NZ_FODD01000018.1"/>
</dbReference>
<keyword evidence="3" id="KW-1185">Reference proteome</keyword>
<evidence type="ECO:0000256" key="1">
    <source>
        <dbReference type="SAM" id="MobiDB-lite"/>
    </source>
</evidence>
<reference evidence="2 3" key="1">
    <citation type="submission" date="2016-10" db="EMBL/GenBank/DDBJ databases">
        <authorList>
            <person name="de Groot N.N."/>
        </authorList>
    </citation>
    <scope>NUCLEOTIDE SEQUENCE [LARGE SCALE GENOMIC DNA]</scope>
    <source>
        <strain evidence="2 3">CGMCC 4.2026</strain>
    </source>
</reference>
<dbReference type="EMBL" id="FODD01000018">
    <property type="protein sequence ID" value="SEO15584.1"/>
    <property type="molecule type" value="Genomic_DNA"/>
</dbReference>
<name>A0A1H8ME72_9ACTN</name>
<gene>
    <name evidence="2" type="ORF">SAMN05216267_1018165</name>
</gene>
<dbReference type="CDD" id="cd16913">
    <property type="entry name" value="YkuD_like"/>
    <property type="match status" value="1"/>
</dbReference>